<dbReference type="Pfam" id="PF01547">
    <property type="entry name" value="SBP_bac_1"/>
    <property type="match status" value="1"/>
</dbReference>
<dbReference type="InterPro" id="IPR050490">
    <property type="entry name" value="Bact_solute-bd_prot1"/>
</dbReference>
<keyword evidence="4" id="KW-0472">Membrane</keyword>
<protein>
    <submittedName>
        <fullName evidence="5">ABC transporter substrate-binding protein</fullName>
    </submittedName>
</protein>
<evidence type="ECO:0000256" key="4">
    <source>
        <dbReference type="SAM" id="Phobius"/>
    </source>
</evidence>
<sequence>MRNSKMKKYRSDMTQTPDGKAAGMNGTASQEGAARQDDKPITRRRLLRAIPGMASALAFPGLVAAAGGAKRFSGTTLNVSIFSQAFPTLLRRWIPEFEAATGAKVNYDTPAFPIYNQRADLELSTHGSAYDVLNVTFIYSNRWISAGWFTPLDDYLHGPDTPSDWGLDDILAGARAPETGKDGKLYGIPWNVEVVLGGAARFDLVRKAGLDFPQTTDDFVKVLRAVNGKDDTAGFIADNHYGWTFPPYLHAFGGDVFRNAPDDLLPALDTPEAIAAADYFSGLLRHYGPDGAVSYTADQTLQALKTGRVNFSTIGQTYLAQLGTSRSAATAAFGLVPQGPKGRFPGVAVHGLGIPAGSKNKAAAWEFIKWATSKDIVARAVAQGYGSPARRSALESPQFKRRQDINGYDLSRLSIESVELAGKKGYMKYRTVSIYPQVDQQINKAIELIVSGQMSAAQAMKHAQQETVAELRRSGVRI</sequence>
<dbReference type="RefSeq" id="WP_246600793.1">
    <property type="nucleotide sequence ID" value="NZ_JAHTBN010000009.1"/>
</dbReference>
<dbReference type="Gene3D" id="3.40.190.10">
    <property type="entry name" value="Periplasmic binding protein-like II"/>
    <property type="match status" value="2"/>
</dbReference>
<evidence type="ECO:0000256" key="3">
    <source>
        <dbReference type="SAM" id="MobiDB-lite"/>
    </source>
</evidence>
<dbReference type="PANTHER" id="PTHR43649:SF12">
    <property type="entry name" value="DIACETYLCHITOBIOSE BINDING PROTEIN DASA"/>
    <property type="match status" value="1"/>
</dbReference>
<gene>
    <name evidence="5" type="ORF">ACFOY1_16255</name>
</gene>
<keyword evidence="4" id="KW-0812">Transmembrane</keyword>
<comment type="caution">
    <text evidence="5">The sequence shown here is derived from an EMBL/GenBank/DDBJ whole genome shotgun (WGS) entry which is preliminary data.</text>
</comment>
<evidence type="ECO:0000256" key="1">
    <source>
        <dbReference type="ARBA" id="ARBA00004418"/>
    </source>
</evidence>
<dbReference type="SUPFAM" id="SSF53850">
    <property type="entry name" value="Periplasmic binding protein-like II"/>
    <property type="match status" value="1"/>
</dbReference>
<feature type="transmembrane region" description="Helical" evidence="4">
    <location>
        <begin position="49"/>
        <end position="69"/>
    </location>
</feature>
<dbReference type="Proteomes" id="UP001595848">
    <property type="component" value="Unassembled WGS sequence"/>
</dbReference>
<dbReference type="EMBL" id="JBHSBV010000005">
    <property type="protein sequence ID" value="MFC4202508.1"/>
    <property type="molecule type" value="Genomic_DNA"/>
</dbReference>
<organism evidence="5 6">
    <name type="scientific">Candidimonas humi</name>
    <dbReference type="NCBI Taxonomy" id="683355"/>
    <lineage>
        <taxon>Bacteria</taxon>
        <taxon>Pseudomonadati</taxon>
        <taxon>Pseudomonadota</taxon>
        <taxon>Betaproteobacteria</taxon>
        <taxon>Burkholderiales</taxon>
        <taxon>Alcaligenaceae</taxon>
        <taxon>Candidimonas</taxon>
    </lineage>
</organism>
<keyword evidence="4" id="KW-1133">Transmembrane helix</keyword>
<accession>A0ABV8P2S1</accession>
<evidence type="ECO:0000256" key="2">
    <source>
        <dbReference type="ARBA" id="ARBA00008520"/>
    </source>
</evidence>
<evidence type="ECO:0000313" key="6">
    <source>
        <dbReference type="Proteomes" id="UP001595848"/>
    </source>
</evidence>
<name>A0ABV8P2S1_9BURK</name>
<dbReference type="PANTHER" id="PTHR43649">
    <property type="entry name" value="ARABINOSE-BINDING PROTEIN-RELATED"/>
    <property type="match status" value="1"/>
</dbReference>
<comment type="subcellular location">
    <subcellularLocation>
        <location evidence="1">Periplasm</location>
    </subcellularLocation>
</comment>
<feature type="region of interest" description="Disordered" evidence="3">
    <location>
        <begin position="1"/>
        <end position="41"/>
    </location>
</feature>
<dbReference type="InterPro" id="IPR006059">
    <property type="entry name" value="SBP"/>
</dbReference>
<comment type="similarity">
    <text evidence="2">Belongs to the bacterial solute-binding protein 1 family.</text>
</comment>
<evidence type="ECO:0000313" key="5">
    <source>
        <dbReference type="EMBL" id="MFC4202508.1"/>
    </source>
</evidence>
<reference evidence="6" key="1">
    <citation type="journal article" date="2019" name="Int. J. Syst. Evol. Microbiol.">
        <title>The Global Catalogue of Microorganisms (GCM) 10K type strain sequencing project: providing services to taxonomists for standard genome sequencing and annotation.</title>
        <authorList>
            <consortium name="The Broad Institute Genomics Platform"/>
            <consortium name="The Broad Institute Genome Sequencing Center for Infectious Disease"/>
            <person name="Wu L."/>
            <person name="Ma J."/>
        </authorList>
    </citation>
    <scope>NUCLEOTIDE SEQUENCE [LARGE SCALE GENOMIC DNA]</scope>
    <source>
        <strain evidence="6">LMG 24813</strain>
    </source>
</reference>
<proteinExistence type="inferred from homology"/>
<keyword evidence="6" id="KW-1185">Reference proteome</keyword>